<dbReference type="Pfam" id="PF06080">
    <property type="entry name" value="DUF938"/>
    <property type="match status" value="1"/>
</dbReference>
<dbReference type="SUPFAM" id="SSF53335">
    <property type="entry name" value="S-adenosyl-L-methionine-dependent methyltransferases"/>
    <property type="match status" value="1"/>
</dbReference>
<dbReference type="PANTHER" id="PTHR20974:SF0">
    <property type="entry name" value="UPF0585 PROTEIN CG18661"/>
    <property type="match status" value="1"/>
</dbReference>
<sequence length="211" mass="23234">MSADDPRRHSPAASRNREPILAVLREHLPANARVLELASGSGEHGVHFARAMPGWLWQPSDTAPEALASIQAWRRLEQKEGRGDNLRAPVALDVIAGWPDGWRDTTFDAVVAINLIHISPWQATVALMHRAGQYLAENGILFLYGPYRRRGMPTAPGNRAFDEDLKTRNPAWGLRCLESVEAEAAAHGLALDAVVEMPANNLSVVFRRRAA</sequence>
<reference evidence="2" key="1">
    <citation type="journal article" date="2019" name="Int. J. Syst. Evol. Microbiol.">
        <title>The Global Catalogue of Microorganisms (GCM) 10K type strain sequencing project: providing services to taxonomists for standard genome sequencing and annotation.</title>
        <authorList>
            <consortium name="The Broad Institute Genomics Platform"/>
            <consortium name="The Broad Institute Genome Sequencing Center for Infectious Disease"/>
            <person name="Wu L."/>
            <person name="Ma J."/>
        </authorList>
    </citation>
    <scope>NUCLEOTIDE SEQUENCE [LARGE SCALE GENOMIC DNA]</scope>
    <source>
        <strain evidence="2">JCM 16914</strain>
    </source>
</reference>
<proteinExistence type="predicted"/>
<evidence type="ECO:0000313" key="2">
    <source>
        <dbReference type="Proteomes" id="UP001500133"/>
    </source>
</evidence>
<comment type="caution">
    <text evidence="1">The sequence shown here is derived from an EMBL/GenBank/DDBJ whole genome shotgun (WGS) entry which is preliminary data.</text>
</comment>
<dbReference type="RefSeq" id="WP_344704717.1">
    <property type="nucleotide sequence ID" value="NZ_BAAAZT010000075.1"/>
</dbReference>
<dbReference type="Proteomes" id="UP001500133">
    <property type="component" value="Unassembled WGS sequence"/>
</dbReference>
<keyword evidence="2" id="KW-1185">Reference proteome</keyword>
<gene>
    <name evidence="1" type="ORF">GCM10022228_19210</name>
</gene>
<dbReference type="EMBL" id="BAAAZT010000075">
    <property type="protein sequence ID" value="GAA3908800.1"/>
    <property type="molecule type" value="Genomic_DNA"/>
</dbReference>
<organism evidence="1 2">
    <name type="scientific">Halomonas cibimaris</name>
    <dbReference type="NCBI Taxonomy" id="657012"/>
    <lineage>
        <taxon>Bacteria</taxon>
        <taxon>Pseudomonadati</taxon>
        <taxon>Pseudomonadota</taxon>
        <taxon>Gammaproteobacteria</taxon>
        <taxon>Oceanospirillales</taxon>
        <taxon>Halomonadaceae</taxon>
        <taxon>Halomonas</taxon>
    </lineage>
</organism>
<accession>A0ABP7LUI7</accession>
<dbReference type="InterPro" id="IPR029063">
    <property type="entry name" value="SAM-dependent_MTases_sf"/>
</dbReference>
<name>A0ABP7LUI7_9GAMM</name>
<protein>
    <submittedName>
        <fullName evidence="1">DUF938 domain-containing protein</fullName>
    </submittedName>
</protein>
<evidence type="ECO:0000313" key="1">
    <source>
        <dbReference type="EMBL" id="GAA3908800.1"/>
    </source>
</evidence>
<dbReference type="InterPro" id="IPR010342">
    <property type="entry name" value="DUF938"/>
</dbReference>
<dbReference type="PANTHER" id="PTHR20974">
    <property type="entry name" value="UPF0585 PROTEIN CG18661"/>
    <property type="match status" value="1"/>
</dbReference>
<dbReference type="Gene3D" id="3.40.50.150">
    <property type="entry name" value="Vaccinia Virus protein VP39"/>
    <property type="match status" value="1"/>
</dbReference>